<protein>
    <submittedName>
        <fullName evidence="12">Zinc transporter ZntB</fullName>
    </submittedName>
</protein>
<organism evidence="12 13">
    <name type="scientific">Bowmanella dokdonensis</name>
    <dbReference type="NCBI Taxonomy" id="751969"/>
    <lineage>
        <taxon>Bacteria</taxon>
        <taxon>Pseudomonadati</taxon>
        <taxon>Pseudomonadota</taxon>
        <taxon>Gammaproteobacteria</taxon>
        <taxon>Alteromonadales</taxon>
        <taxon>Alteromonadaceae</taxon>
        <taxon>Bowmanella</taxon>
    </lineage>
</organism>
<dbReference type="Proteomes" id="UP000664654">
    <property type="component" value="Unassembled WGS sequence"/>
</dbReference>
<evidence type="ECO:0000256" key="1">
    <source>
        <dbReference type="ARBA" id="ARBA00004651"/>
    </source>
</evidence>
<keyword evidence="10 11" id="KW-0472">Membrane</keyword>
<comment type="similarity">
    <text evidence="2">Belongs to the CorA metal ion transporter (MIT) (TC 1.A.35) family.</text>
</comment>
<dbReference type="RefSeq" id="WP_206575611.1">
    <property type="nucleotide sequence ID" value="NZ_JAFKCV010000019.1"/>
</dbReference>
<keyword evidence="6 11" id="KW-0812">Transmembrane</keyword>
<evidence type="ECO:0000256" key="7">
    <source>
        <dbReference type="ARBA" id="ARBA00022833"/>
    </source>
</evidence>
<keyword evidence="7" id="KW-0862">Zinc</keyword>
<dbReference type="Gene3D" id="1.20.58.340">
    <property type="entry name" value="Magnesium transport protein CorA, transmembrane region"/>
    <property type="match status" value="2"/>
</dbReference>
<dbReference type="NCBIfam" id="NF007092">
    <property type="entry name" value="PRK09546.1"/>
    <property type="match status" value="1"/>
</dbReference>
<dbReference type="InterPro" id="IPR002523">
    <property type="entry name" value="MgTranspt_CorA/ZnTranspt_ZntB"/>
</dbReference>
<comment type="caution">
    <text evidence="12">The sequence shown here is derived from an EMBL/GenBank/DDBJ whole genome shotgun (WGS) entry which is preliminary data.</text>
</comment>
<dbReference type="CDD" id="cd12833">
    <property type="entry name" value="ZntB-like_1"/>
    <property type="match status" value="1"/>
</dbReference>
<dbReference type="InterPro" id="IPR045863">
    <property type="entry name" value="CorA_TM1_TM2"/>
</dbReference>
<keyword evidence="9" id="KW-0406">Ion transport</keyword>
<evidence type="ECO:0000256" key="6">
    <source>
        <dbReference type="ARBA" id="ARBA00022692"/>
    </source>
</evidence>
<evidence type="ECO:0000313" key="12">
    <source>
        <dbReference type="EMBL" id="MBN7827502.1"/>
    </source>
</evidence>
<reference evidence="12" key="1">
    <citation type="submission" date="2021-03" db="EMBL/GenBank/DDBJ databases">
        <title>novel species isolated from a fishpond in China.</title>
        <authorList>
            <person name="Lu H."/>
            <person name="Cai Z."/>
        </authorList>
    </citation>
    <scope>NUCLEOTIDE SEQUENCE</scope>
    <source>
        <strain evidence="12">JCM 30855</strain>
    </source>
</reference>
<evidence type="ECO:0000256" key="9">
    <source>
        <dbReference type="ARBA" id="ARBA00023065"/>
    </source>
</evidence>
<keyword evidence="13" id="KW-1185">Reference proteome</keyword>
<dbReference type="Pfam" id="PF01544">
    <property type="entry name" value="CorA"/>
    <property type="match status" value="1"/>
</dbReference>
<dbReference type="Gene3D" id="3.30.460.20">
    <property type="entry name" value="CorA soluble domain-like"/>
    <property type="match status" value="1"/>
</dbReference>
<dbReference type="GO" id="GO:0000287">
    <property type="term" value="F:magnesium ion binding"/>
    <property type="evidence" value="ECO:0007669"/>
    <property type="project" value="TreeGrafter"/>
</dbReference>
<evidence type="ECO:0000256" key="4">
    <source>
        <dbReference type="ARBA" id="ARBA00022475"/>
    </source>
</evidence>
<evidence type="ECO:0000256" key="3">
    <source>
        <dbReference type="ARBA" id="ARBA00022448"/>
    </source>
</evidence>
<dbReference type="EMBL" id="JAFKCV010000019">
    <property type="protein sequence ID" value="MBN7827502.1"/>
    <property type="molecule type" value="Genomic_DNA"/>
</dbReference>
<feature type="transmembrane region" description="Helical" evidence="11">
    <location>
        <begin position="298"/>
        <end position="318"/>
    </location>
</feature>
<evidence type="ECO:0000313" key="13">
    <source>
        <dbReference type="Proteomes" id="UP000664654"/>
    </source>
</evidence>
<feature type="transmembrane region" description="Helical" evidence="11">
    <location>
        <begin position="264"/>
        <end position="286"/>
    </location>
</feature>
<keyword evidence="3" id="KW-0813">Transport</keyword>
<dbReference type="GO" id="GO:0050897">
    <property type="term" value="F:cobalt ion binding"/>
    <property type="evidence" value="ECO:0007669"/>
    <property type="project" value="TreeGrafter"/>
</dbReference>
<accession>A0A939DSF2</accession>
<gene>
    <name evidence="12" type="primary">zntB</name>
    <name evidence="12" type="ORF">J0A66_19890</name>
</gene>
<dbReference type="SUPFAM" id="SSF143865">
    <property type="entry name" value="CorA soluble domain-like"/>
    <property type="match status" value="1"/>
</dbReference>
<keyword evidence="5" id="KW-0997">Cell inner membrane</keyword>
<keyword evidence="4" id="KW-1003">Cell membrane</keyword>
<evidence type="ECO:0000256" key="2">
    <source>
        <dbReference type="ARBA" id="ARBA00009765"/>
    </source>
</evidence>
<dbReference type="GO" id="GO:0005886">
    <property type="term" value="C:plasma membrane"/>
    <property type="evidence" value="ECO:0007669"/>
    <property type="project" value="UniProtKB-SubCell"/>
</dbReference>
<dbReference type="InterPro" id="IPR045861">
    <property type="entry name" value="CorA_cytoplasmic_dom"/>
</dbReference>
<dbReference type="PANTHER" id="PTHR46494:SF3">
    <property type="entry name" value="ZINC TRANSPORT PROTEIN ZNTB"/>
    <property type="match status" value="1"/>
</dbReference>
<proteinExistence type="inferred from homology"/>
<dbReference type="GO" id="GO:0015095">
    <property type="term" value="F:magnesium ion transmembrane transporter activity"/>
    <property type="evidence" value="ECO:0007669"/>
    <property type="project" value="TreeGrafter"/>
</dbReference>
<dbReference type="SUPFAM" id="SSF144083">
    <property type="entry name" value="Magnesium transport protein CorA, transmembrane region"/>
    <property type="match status" value="1"/>
</dbReference>
<sequence length="324" mass="36658">MPDNDALIHAMLLDGQGSGRDLDWAAVNRWQPEQGILWAHLDYSQSQAEKWLTEESGLDPIVYEALLSGETRPRATRYKNGLLLALRGVNLNPGAEPDDMVSLRLWVEPGRVISTRKRKLLSVTDVANELRAGEGPCAADGILLALLEKLILRMSDTVDNFEDCVADFEERALEVQDAQMRMDLAKVRRQIISLRRYLSPQREAISQLLTEKVDWFDPEFKLRMQETQDRLIRHIEDLDAVRERAAVTQEEIGNHLAEQMNKRMYVLSIVAAFFLPLGFLTGLLGINVGGIPGAESDLGFGVFIVLLILILTLQILWFRKKGWL</sequence>
<evidence type="ECO:0000256" key="10">
    <source>
        <dbReference type="ARBA" id="ARBA00023136"/>
    </source>
</evidence>
<evidence type="ECO:0000256" key="11">
    <source>
        <dbReference type="SAM" id="Phobius"/>
    </source>
</evidence>
<dbReference type="GO" id="GO:0015087">
    <property type="term" value="F:cobalt ion transmembrane transporter activity"/>
    <property type="evidence" value="ECO:0007669"/>
    <property type="project" value="TreeGrafter"/>
</dbReference>
<name>A0A939DSF2_9ALTE</name>
<comment type="subcellular location">
    <subcellularLocation>
        <location evidence="1">Cell membrane</location>
        <topology evidence="1">Multi-pass membrane protein</topology>
    </subcellularLocation>
</comment>
<dbReference type="AlphaFoldDB" id="A0A939DSF2"/>
<evidence type="ECO:0000256" key="5">
    <source>
        <dbReference type="ARBA" id="ARBA00022519"/>
    </source>
</evidence>
<evidence type="ECO:0000256" key="8">
    <source>
        <dbReference type="ARBA" id="ARBA00022989"/>
    </source>
</evidence>
<keyword evidence="8 11" id="KW-1133">Transmembrane helix</keyword>
<dbReference type="PANTHER" id="PTHR46494">
    <property type="entry name" value="CORA FAMILY METAL ION TRANSPORTER (EUROFUNG)"/>
    <property type="match status" value="1"/>
</dbReference>